<reference evidence="3" key="1">
    <citation type="journal article" date="2019" name="Int. J. Syst. Evol. Microbiol.">
        <title>The Global Catalogue of Microorganisms (GCM) 10K type strain sequencing project: providing services to taxonomists for standard genome sequencing and annotation.</title>
        <authorList>
            <consortium name="The Broad Institute Genomics Platform"/>
            <consortium name="The Broad Institute Genome Sequencing Center for Infectious Disease"/>
            <person name="Wu L."/>
            <person name="Ma J."/>
        </authorList>
    </citation>
    <scope>NUCLEOTIDE SEQUENCE [LARGE SCALE GENOMIC DNA]</scope>
    <source>
        <strain evidence="3">DFY28</strain>
    </source>
</reference>
<dbReference type="InterPro" id="IPR010179">
    <property type="entry name" value="CRISPR-assoc_prot_Cse3"/>
</dbReference>
<accession>A0ABW1R1P2</accession>
<dbReference type="SMART" id="SM01101">
    <property type="entry name" value="CRISPR_assoc"/>
    <property type="match status" value="1"/>
</dbReference>
<dbReference type="Proteomes" id="UP001596098">
    <property type="component" value="Unassembled WGS sequence"/>
</dbReference>
<evidence type="ECO:0000313" key="3">
    <source>
        <dbReference type="Proteomes" id="UP001596098"/>
    </source>
</evidence>
<proteinExistence type="predicted"/>
<protein>
    <submittedName>
        <fullName evidence="2">Type I-E CRISPR-associated protein Cas6/Cse3/CasE</fullName>
    </submittedName>
</protein>
<dbReference type="EMBL" id="JBHSQI010000009">
    <property type="protein sequence ID" value="MFC6154795.1"/>
    <property type="molecule type" value="Genomic_DNA"/>
</dbReference>
<dbReference type="Gene3D" id="3.30.70.1210">
    <property type="entry name" value="Crispr-associated protein, domain 2"/>
    <property type="match status" value="1"/>
</dbReference>
<dbReference type="SUPFAM" id="SSF117987">
    <property type="entry name" value="CRISPR-associated protein"/>
    <property type="match status" value="2"/>
</dbReference>
<gene>
    <name evidence="2" type="ORF">ACFPWU_14090</name>
</gene>
<evidence type="ECO:0000313" key="2">
    <source>
        <dbReference type="EMBL" id="MFC6154795.1"/>
    </source>
</evidence>
<sequence length="248" mass="27133">MTLTPTPSAATKTGVFWTQFPVTALTGADGRPVDWSDHQAAHRAVMRLFPPRLPGSAKDRRASSGILYRVDVLVPGEPGVVLVQSLVPPELTPALSRTTEVSRRGWEFEVGDPITLRVAVNPVRRTTRYYVDSDKETLREGSNSRGETPVRRPDGRRDRSNSKQTATVVTPEEMPAWLDDRLGGALEGVEVVNHFRDTSLSGRQKLVVDTFDLTAKVQDPAAFSQIRLEGLGRGKSYGCGLITARKAG</sequence>
<feature type="region of interest" description="Disordered" evidence="1">
    <location>
        <begin position="134"/>
        <end position="168"/>
    </location>
</feature>
<comment type="caution">
    <text evidence="2">The sequence shown here is derived from an EMBL/GenBank/DDBJ whole genome shotgun (WGS) entry which is preliminary data.</text>
</comment>
<dbReference type="Pfam" id="PF08798">
    <property type="entry name" value="CRISPR_assoc"/>
    <property type="match status" value="1"/>
</dbReference>
<evidence type="ECO:0000256" key="1">
    <source>
        <dbReference type="SAM" id="MobiDB-lite"/>
    </source>
</evidence>
<organism evidence="2 3">
    <name type="scientific">Nocardioides yefusunii</name>
    <dbReference type="NCBI Taxonomy" id="2500546"/>
    <lineage>
        <taxon>Bacteria</taxon>
        <taxon>Bacillati</taxon>
        <taxon>Actinomycetota</taxon>
        <taxon>Actinomycetes</taxon>
        <taxon>Propionibacteriales</taxon>
        <taxon>Nocardioidaceae</taxon>
        <taxon>Nocardioides</taxon>
    </lineage>
</organism>
<dbReference type="Gene3D" id="3.30.70.1200">
    <property type="entry name" value="Crispr-associated protein, domain 1"/>
    <property type="match status" value="1"/>
</dbReference>
<name>A0ABW1R1P2_9ACTN</name>
<dbReference type="RefSeq" id="WP_128219158.1">
    <property type="nucleotide sequence ID" value="NZ_CP034929.1"/>
</dbReference>
<keyword evidence="3" id="KW-1185">Reference proteome</keyword>
<feature type="compositionally biased region" description="Basic and acidic residues" evidence="1">
    <location>
        <begin position="148"/>
        <end position="161"/>
    </location>
</feature>